<dbReference type="InParanoid" id="A0A078AYY3"/>
<protein>
    <submittedName>
        <fullName evidence="1">Uncharacterized protein</fullName>
    </submittedName>
</protein>
<dbReference type="Proteomes" id="UP000039865">
    <property type="component" value="Unassembled WGS sequence"/>
</dbReference>
<dbReference type="EMBL" id="CCKQ01015527">
    <property type="protein sequence ID" value="CDW87341.1"/>
    <property type="molecule type" value="Genomic_DNA"/>
</dbReference>
<name>A0A078AYY3_STYLE</name>
<dbReference type="InterPro" id="IPR035427">
    <property type="entry name" value="Tim10-like_dom_sf"/>
</dbReference>
<evidence type="ECO:0000313" key="2">
    <source>
        <dbReference type="Proteomes" id="UP000039865"/>
    </source>
</evidence>
<accession>A0A078AYY3</accession>
<gene>
    <name evidence="1" type="primary">Contig352.g391</name>
    <name evidence="1" type="ORF">STYLEM_16444</name>
</gene>
<organism evidence="1 2">
    <name type="scientific">Stylonychia lemnae</name>
    <name type="common">Ciliate</name>
    <dbReference type="NCBI Taxonomy" id="5949"/>
    <lineage>
        <taxon>Eukaryota</taxon>
        <taxon>Sar</taxon>
        <taxon>Alveolata</taxon>
        <taxon>Ciliophora</taxon>
        <taxon>Intramacronucleata</taxon>
        <taxon>Spirotrichea</taxon>
        <taxon>Stichotrichia</taxon>
        <taxon>Sporadotrichida</taxon>
        <taxon>Oxytrichidae</taxon>
        <taxon>Stylonychinae</taxon>
        <taxon>Stylonychia</taxon>
    </lineage>
</organism>
<sequence>MENIENQDSELQFQQELQKIDVPSLSEFEQGRFQLMNLTKQYDLSSYVYPICISDCVKDNRNDKRVFSTEELRCANNCISKYRLSLQTLTSFVTQNLGNQ</sequence>
<proteinExistence type="predicted"/>
<dbReference type="SUPFAM" id="SSF144122">
    <property type="entry name" value="Tim10-like"/>
    <property type="match status" value="1"/>
</dbReference>
<dbReference type="AlphaFoldDB" id="A0A078AYY3"/>
<reference evidence="1 2" key="1">
    <citation type="submission" date="2014-06" db="EMBL/GenBank/DDBJ databases">
        <authorList>
            <person name="Swart Estienne"/>
        </authorList>
    </citation>
    <scope>NUCLEOTIDE SEQUENCE [LARGE SCALE GENOMIC DNA]</scope>
    <source>
        <strain evidence="1 2">130c</strain>
    </source>
</reference>
<evidence type="ECO:0000313" key="1">
    <source>
        <dbReference type="EMBL" id="CDW87341.1"/>
    </source>
</evidence>
<keyword evidence="2" id="KW-1185">Reference proteome</keyword>